<proteinExistence type="predicted"/>
<gene>
    <name evidence="1" type="ORF">BDY19DRAFT_1060844</name>
</gene>
<name>A0ACB8TNN7_9APHY</name>
<comment type="caution">
    <text evidence="1">The sequence shown here is derived from an EMBL/GenBank/DDBJ whole genome shotgun (WGS) entry which is preliminary data.</text>
</comment>
<dbReference type="Proteomes" id="UP001055072">
    <property type="component" value="Unassembled WGS sequence"/>
</dbReference>
<evidence type="ECO:0000313" key="2">
    <source>
        <dbReference type="Proteomes" id="UP001055072"/>
    </source>
</evidence>
<protein>
    <submittedName>
        <fullName evidence="1">Uncharacterized protein</fullName>
    </submittedName>
</protein>
<reference evidence="1" key="1">
    <citation type="journal article" date="2021" name="Environ. Microbiol.">
        <title>Gene family expansions and transcriptome signatures uncover fungal adaptations to wood decay.</title>
        <authorList>
            <person name="Hage H."/>
            <person name="Miyauchi S."/>
            <person name="Viragh M."/>
            <person name="Drula E."/>
            <person name="Min B."/>
            <person name="Chaduli D."/>
            <person name="Navarro D."/>
            <person name="Favel A."/>
            <person name="Norest M."/>
            <person name="Lesage-Meessen L."/>
            <person name="Balint B."/>
            <person name="Merenyi Z."/>
            <person name="de Eugenio L."/>
            <person name="Morin E."/>
            <person name="Martinez A.T."/>
            <person name="Baldrian P."/>
            <person name="Stursova M."/>
            <person name="Martinez M.J."/>
            <person name="Novotny C."/>
            <person name="Magnuson J.K."/>
            <person name="Spatafora J.W."/>
            <person name="Maurice S."/>
            <person name="Pangilinan J."/>
            <person name="Andreopoulos W."/>
            <person name="LaButti K."/>
            <person name="Hundley H."/>
            <person name="Na H."/>
            <person name="Kuo A."/>
            <person name="Barry K."/>
            <person name="Lipzen A."/>
            <person name="Henrissat B."/>
            <person name="Riley R."/>
            <person name="Ahrendt S."/>
            <person name="Nagy L.G."/>
            <person name="Grigoriev I.V."/>
            <person name="Martin F."/>
            <person name="Rosso M.N."/>
        </authorList>
    </citation>
    <scope>NUCLEOTIDE SEQUENCE</scope>
    <source>
        <strain evidence="1">CBS 384.51</strain>
    </source>
</reference>
<keyword evidence="2" id="KW-1185">Reference proteome</keyword>
<organism evidence="1 2">
    <name type="scientific">Irpex rosettiformis</name>
    <dbReference type="NCBI Taxonomy" id="378272"/>
    <lineage>
        <taxon>Eukaryota</taxon>
        <taxon>Fungi</taxon>
        <taxon>Dikarya</taxon>
        <taxon>Basidiomycota</taxon>
        <taxon>Agaricomycotina</taxon>
        <taxon>Agaricomycetes</taxon>
        <taxon>Polyporales</taxon>
        <taxon>Irpicaceae</taxon>
        <taxon>Irpex</taxon>
    </lineage>
</organism>
<evidence type="ECO:0000313" key="1">
    <source>
        <dbReference type="EMBL" id="KAI0083620.1"/>
    </source>
</evidence>
<sequence length="487" mass="52196">MVHSPENNVRAELVGTFVEILLYGIYLVVFCKCLQVLRIKYLEGRPTTVMTCTAITIFALVTIHFIMDVLRATNAFTTHTDIPNYAIAYYTVVRRDLDIIKSAAYIAMTIISDGLIGYRTFVVWGRHLVLAGFLILLIIADISLGVYTVYLLADTHPGDDALAGRVTECVKYFYIVTLIHNLICTILISLKIWRVQHEVDRYSPAISALRNGGSSKKGVRGSLCRRRGWMPGDKLILVIVESAAIYSLLLIIMIIMSVFASSAMLAMLNLVSPIIGIVFSMVIIRVSIDRTHWDSLKISTHLNFVMSSATQGRPRRSSSRWPGLGFGVQQEDGITPTEELKVPMGDLERGVGSVGLHVGMGPIDDSGFDEISMHPSITSEKLPLPSITFNANPSLTSHPRGLGAGFSSLDDLTASIGQVTVASYTAAEVCLTPMGSRRGSDAGLGGGGSGDGGLGVGGVGIGGTEVGSLFSVGAGGESIPGSFFCAI</sequence>
<accession>A0ACB8TNN7</accession>
<dbReference type="EMBL" id="MU274958">
    <property type="protein sequence ID" value="KAI0083620.1"/>
    <property type="molecule type" value="Genomic_DNA"/>
</dbReference>